<protein>
    <submittedName>
        <fullName evidence="1">Uncharacterized protein</fullName>
    </submittedName>
</protein>
<proteinExistence type="predicted"/>
<evidence type="ECO:0000313" key="1">
    <source>
        <dbReference type="EMBL" id="RZR72852.1"/>
    </source>
</evidence>
<name>A0A445MF16_ENSVE</name>
<dbReference type="AlphaFoldDB" id="A0A445MF16"/>
<sequence>MRLLDYDSSPIQLPLHPSRGVERHKLSRPLPFSGLLPPRQGAWKLLFDHRERVLDAMNLLAMKKVVVAWAPRPETSRPANELAIEKPVSTEVGPSLERLKKLCDSPALTPKLMLAPEVLRGEGSS</sequence>
<reference evidence="1" key="1">
    <citation type="journal article" date="2018" name="Data Brief">
        <title>Genome sequence data from 17 accessions of Ensete ventricosum, a staple food crop for millions in Ethiopia.</title>
        <authorList>
            <person name="Yemataw Z."/>
            <person name="Muzemil S."/>
            <person name="Ambachew D."/>
            <person name="Tripathi L."/>
            <person name="Tesfaye K."/>
            <person name="Chala A."/>
            <person name="Farbos A."/>
            <person name="O'Neill P."/>
            <person name="Moore K."/>
            <person name="Grant M."/>
            <person name="Studholme D.J."/>
        </authorList>
    </citation>
    <scope>NUCLEOTIDE SEQUENCE [LARGE SCALE GENOMIC DNA]</scope>
    <source>
        <tissue evidence="1">Leaf</tissue>
    </source>
</reference>
<dbReference type="Proteomes" id="UP000290560">
    <property type="component" value="Unassembled WGS sequence"/>
</dbReference>
<organism evidence="1">
    <name type="scientific">Ensete ventricosum</name>
    <name type="common">Abyssinian banana</name>
    <name type="synonym">Musa ensete</name>
    <dbReference type="NCBI Taxonomy" id="4639"/>
    <lineage>
        <taxon>Eukaryota</taxon>
        <taxon>Viridiplantae</taxon>
        <taxon>Streptophyta</taxon>
        <taxon>Embryophyta</taxon>
        <taxon>Tracheophyta</taxon>
        <taxon>Spermatophyta</taxon>
        <taxon>Magnoliopsida</taxon>
        <taxon>Liliopsida</taxon>
        <taxon>Zingiberales</taxon>
        <taxon>Musaceae</taxon>
        <taxon>Ensete</taxon>
    </lineage>
</organism>
<dbReference type="EMBL" id="KV875766">
    <property type="protein sequence ID" value="RZR72852.1"/>
    <property type="molecule type" value="Genomic_DNA"/>
</dbReference>
<gene>
    <name evidence="1" type="ORF">BHM03_00017975</name>
</gene>
<accession>A0A445MF16</accession>